<dbReference type="EMBL" id="BBMR01000015">
    <property type="protein sequence ID" value="GAL22749.1"/>
    <property type="molecule type" value="Genomic_DNA"/>
</dbReference>
<evidence type="ECO:0000313" key="2">
    <source>
        <dbReference type="EMBL" id="GAL22749.1"/>
    </source>
</evidence>
<evidence type="ECO:0000256" key="1">
    <source>
        <dbReference type="SAM" id="SignalP"/>
    </source>
</evidence>
<dbReference type="AlphaFoldDB" id="A0A090S897"/>
<reference evidence="2 3" key="1">
    <citation type="submission" date="2014-09" db="EMBL/GenBank/DDBJ databases">
        <title>Vibrio maritimus JCM 19235. (C45) whole genome shotgun sequence.</title>
        <authorList>
            <person name="Sawabe T."/>
            <person name="Meirelles P."/>
            <person name="Nakanishi M."/>
            <person name="Sayaka M."/>
            <person name="Hattori M."/>
            <person name="Ohkuma M."/>
        </authorList>
    </citation>
    <scope>NUCLEOTIDE SEQUENCE [LARGE SCALE GENOMIC DNA]</scope>
    <source>
        <strain evidence="3">JCM19235</strain>
    </source>
</reference>
<feature type="signal peptide" evidence="1">
    <location>
        <begin position="1"/>
        <end position="21"/>
    </location>
</feature>
<feature type="chain" id="PRO_5001864763" evidence="1">
    <location>
        <begin position="22"/>
        <end position="138"/>
    </location>
</feature>
<protein>
    <submittedName>
        <fullName evidence="2">Uncharacterized protein</fullName>
    </submittedName>
</protein>
<keyword evidence="1" id="KW-0732">Signal</keyword>
<sequence>MKMIKTTLFAGLMAASVIANAAEPQLTDEQLQMAMEARLVEQLKDPQAAKLLSEFLIEDVLTWRAETLDIKEADSILAFAFGNRHAKNGNQIPGPMNGQLADLAVELHKETGKPVYAQWEIAQQIGDRIARDKLFPIY</sequence>
<gene>
    <name evidence="2" type="ORF">JCM19235_4707</name>
</gene>
<keyword evidence="3" id="KW-1185">Reference proteome</keyword>
<name>A0A090S897_9VIBR</name>
<dbReference type="Proteomes" id="UP000029228">
    <property type="component" value="Unassembled WGS sequence"/>
</dbReference>
<organism evidence="2 3">
    <name type="scientific">Vibrio maritimus</name>
    <dbReference type="NCBI Taxonomy" id="990268"/>
    <lineage>
        <taxon>Bacteria</taxon>
        <taxon>Pseudomonadati</taxon>
        <taxon>Pseudomonadota</taxon>
        <taxon>Gammaproteobacteria</taxon>
        <taxon>Vibrionales</taxon>
        <taxon>Vibrionaceae</taxon>
        <taxon>Vibrio</taxon>
    </lineage>
</organism>
<accession>A0A090S897</accession>
<proteinExistence type="predicted"/>
<evidence type="ECO:0000313" key="3">
    <source>
        <dbReference type="Proteomes" id="UP000029228"/>
    </source>
</evidence>
<comment type="caution">
    <text evidence="2">The sequence shown here is derived from an EMBL/GenBank/DDBJ whole genome shotgun (WGS) entry which is preliminary data.</text>
</comment>